<dbReference type="CDD" id="cd02440">
    <property type="entry name" value="AdoMet_MTases"/>
    <property type="match status" value="1"/>
</dbReference>
<dbReference type="KEGG" id="oac:Oscil6304_1697"/>
<dbReference type="RefSeq" id="WP_015148035.1">
    <property type="nucleotide sequence ID" value="NC_019693.1"/>
</dbReference>
<dbReference type="EMBL" id="CP003607">
    <property type="protein sequence ID" value="AFY81391.1"/>
    <property type="molecule type" value="Genomic_DNA"/>
</dbReference>
<dbReference type="AlphaFoldDB" id="K9TGX8"/>
<dbReference type="GO" id="GO:0008168">
    <property type="term" value="F:methyltransferase activity"/>
    <property type="evidence" value="ECO:0007669"/>
    <property type="project" value="UniProtKB-KW"/>
</dbReference>
<organism evidence="1 2">
    <name type="scientific">Oscillatoria acuminata PCC 6304</name>
    <dbReference type="NCBI Taxonomy" id="56110"/>
    <lineage>
        <taxon>Bacteria</taxon>
        <taxon>Bacillati</taxon>
        <taxon>Cyanobacteriota</taxon>
        <taxon>Cyanophyceae</taxon>
        <taxon>Oscillatoriophycideae</taxon>
        <taxon>Oscillatoriales</taxon>
        <taxon>Oscillatoriaceae</taxon>
        <taxon>Oscillatoria</taxon>
    </lineage>
</organism>
<gene>
    <name evidence="1" type="ORF">Oscil6304_1697</name>
</gene>
<dbReference type="Pfam" id="PF13489">
    <property type="entry name" value="Methyltransf_23"/>
    <property type="match status" value="1"/>
</dbReference>
<protein>
    <submittedName>
        <fullName evidence="1">Methyltransferase family protein</fullName>
    </submittedName>
</protein>
<keyword evidence="1" id="KW-0808">Transferase</keyword>
<keyword evidence="1" id="KW-0489">Methyltransferase</keyword>
<dbReference type="STRING" id="56110.Oscil6304_1697"/>
<dbReference type="PANTHER" id="PTHR43861">
    <property type="entry name" value="TRANS-ACONITATE 2-METHYLTRANSFERASE-RELATED"/>
    <property type="match status" value="1"/>
</dbReference>
<accession>K9TGX8</accession>
<dbReference type="eggNOG" id="COG2226">
    <property type="taxonomic scope" value="Bacteria"/>
</dbReference>
<dbReference type="InterPro" id="IPR029063">
    <property type="entry name" value="SAM-dependent_MTases_sf"/>
</dbReference>
<proteinExistence type="predicted"/>
<dbReference type="OrthoDB" id="421066at2"/>
<dbReference type="SUPFAM" id="SSF53335">
    <property type="entry name" value="S-adenosyl-L-methionine-dependent methyltransferases"/>
    <property type="match status" value="1"/>
</dbReference>
<sequence>MRYSDRTVNDKNPTKRFLQQNRLIHSYSVLSRFFEKNREIKILDFGGGSGELCKILSVEFPNAKICMYEPSLEKRQEALENLRGIEPEINLIGDFNEITSNESFDLIFCLEVMEHMPESQIVIELERISKSLKNGGYSVFGVPNEIYISGMIRGLFRLYRRLTLKDEFINHGYTEFDANLKNIVMATIGNPPSVRPVQVSSFGTPCHPGHMGFDYRSFENLLTHFFSIDKKYGSPVLNLPILLNTEAYFLCKKLPD</sequence>
<dbReference type="Gene3D" id="3.40.50.150">
    <property type="entry name" value="Vaccinia Virus protein VP39"/>
    <property type="match status" value="1"/>
</dbReference>
<keyword evidence="2" id="KW-1185">Reference proteome</keyword>
<dbReference type="Proteomes" id="UP000010367">
    <property type="component" value="Chromosome"/>
</dbReference>
<evidence type="ECO:0000313" key="2">
    <source>
        <dbReference type="Proteomes" id="UP000010367"/>
    </source>
</evidence>
<evidence type="ECO:0000313" key="1">
    <source>
        <dbReference type="EMBL" id="AFY81391.1"/>
    </source>
</evidence>
<name>K9TGX8_9CYAN</name>
<dbReference type="HOGENOM" id="CLU_100485_0_0_3"/>
<reference evidence="1 2" key="1">
    <citation type="submission" date="2012-06" db="EMBL/GenBank/DDBJ databases">
        <title>Finished chromosome of genome of Oscillatoria acuminata PCC 6304.</title>
        <authorList>
            <consortium name="US DOE Joint Genome Institute"/>
            <person name="Gugger M."/>
            <person name="Coursin T."/>
            <person name="Rippka R."/>
            <person name="Tandeau De Marsac N."/>
            <person name="Huntemann M."/>
            <person name="Wei C.-L."/>
            <person name="Han J."/>
            <person name="Detter J.C."/>
            <person name="Han C."/>
            <person name="Tapia R."/>
            <person name="Davenport K."/>
            <person name="Daligault H."/>
            <person name="Erkkila T."/>
            <person name="Gu W."/>
            <person name="Munk A.C.C."/>
            <person name="Teshima H."/>
            <person name="Xu Y."/>
            <person name="Chain P."/>
            <person name="Chen A."/>
            <person name="Krypides N."/>
            <person name="Mavromatis K."/>
            <person name="Markowitz V."/>
            <person name="Szeto E."/>
            <person name="Ivanova N."/>
            <person name="Mikhailova N."/>
            <person name="Ovchinnikova G."/>
            <person name="Pagani I."/>
            <person name="Pati A."/>
            <person name="Goodwin L."/>
            <person name="Peters L."/>
            <person name="Pitluck S."/>
            <person name="Woyke T."/>
            <person name="Kerfeld C."/>
        </authorList>
    </citation>
    <scope>NUCLEOTIDE SEQUENCE [LARGE SCALE GENOMIC DNA]</scope>
    <source>
        <strain evidence="1 2">PCC 6304</strain>
    </source>
</reference>
<dbReference type="GO" id="GO:0032259">
    <property type="term" value="P:methylation"/>
    <property type="evidence" value="ECO:0007669"/>
    <property type="project" value="UniProtKB-KW"/>
</dbReference>
<dbReference type="InParanoid" id="K9TGX8"/>